<evidence type="ECO:0000259" key="1">
    <source>
        <dbReference type="Pfam" id="PF00814"/>
    </source>
</evidence>
<evidence type="ECO:0000313" key="5">
    <source>
        <dbReference type="Proteomes" id="UP001209276"/>
    </source>
</evidence>
<accession>A0AAP9J0V8</accession>
<dbReference type="NCBIfam" id="TIGR03725">
    <property type="entry name" value="T6A_YeaZ"/>
    <property type="match status" value="1"/>
</dbReference>
<evidence type="ECO:0000313" key="2">
    <source>
        <dbReference type="EMBL" id="MCY9607809.1"/>
    </source>
</evidence>
<dbReference type="GO" id="GO:0005829">
    <property type="term" value="C:cytosol"/>
    <property type="evidence" value="ECO:0007669"/>
    <property type="project" value="TreeGrafter"/>
</dbReference>
<dbReference type="AlphaFoldDB" id="A0AAP9J0V8"/>
<dbReference type="InterPro" id="IPR043129">
    <property type="entry name" value="ATPase_NBD"/>
</dbReference>
<reference evidence="3 4" key="1">
    <citation type="submission" date="2019-07" db="EMBL/GenBank/DDBJ databases">
        <title>Paenibacillus thiaminolyticus NRRL B-4156.</title>
        <authorList>
            <person name="Hehnly C."/>
            <person name="Zhang L."/>
        </authorList>
    </citation>
    <scope>NUCLEOTIDE SEQUENCE [LARGE SCALE GENOMIC DNA]</scope>
    <source>
        <strain evidence="3 4">NRRL B-4156</strain>
    </source>
</reference>
<dbReference type="GO" id="GO:0002949">
    <property type="term" value="P:tRNA threonylcarbamoyladenosine modification"/>
    <property type="evidence" value="ECO:0007669"/>
    <property type="project" value="InterPro"/>
</dbReference>
<dbReference type="GO" id="GO:0061711">
    <property type="term" value="F:tRNA N(6)-L-threonylcarbamoyladenine synthase activity"/>
    <property type="evidence" value="ECO:0007669"/>
    <property type="project" value="UniProtKB-EC"/>
</dbReference>
<reference evidence="2 5" key="2">
    <citation type="submission" date="2022-05" db="EMBL/GenBank/DDBJ databases">
        <title>Genome Sequencing of Bee-Associated Microbes.</title>
        <authorList>
            <person name="Dunlap C."/>
        </authorList>
    </citation>
    <scope>NUCLEOTIDE SEQUENCE [LARGE SCALE GENOMIC DNA]</scope>
    <source>
        <strain evidence="2 5">NRRL B-14613</strain>
    </source>
</reference>
<sequence>MHQQDYNRTRVLALDTSTAALTAALLEGGQLVDERHSQAERNHSIKLLPTVQSLMADNGWSGKSTDLVAVGVGPGSYTGVRIAVTAGKTMAWTWDKPVIGVSSLKALALSGVQQAEQDGAEAGGAGRIFVYPLMDARRGQVYTAPFAWNGSGSEGLTDGVERHGEDGIRLFSLVAEEASRALEAGSEGADHPQAAAEVWFVGDTGAQQEALNGLQAQWGDRIRVIPCGMEARWIGRLGLRAYAEGERTDTHRLEPNYTQLAEAEAKLLAKERADRRQQE</sequence>
<dbReference type="EMBL" id="CP041405">
    <property type="protein sequence ID" value="QDM44181.1"/>
    <property type="molecule type" value="Genomic_DNA"/>
</dbReference>
<dbReference type="Proteomes" id="UP001209276">
    <property type="component" value="Unassembled WGS sequence"/>
</dbReference>
<dbReference type="SUPFAM" id="SSF53067">
    <property type="entry name" value="Actin-like ATPase domain"/>
    <property type="match status" value="2"/>
</dbReference>
<protein>
    <submittedName>
        <fullName evidence="3">tRNA (Adenosine(37)-N6)-threonylcarbamoyltransferase complex dimerization subunit type 1 TsaB</fullName>
        <ecNumber evidence="2">2.3.1.234</ecNumber>
    </submittedName>
</protein>
<dbReference type="InterPro" id="IPR000905">
    <property type="entry name" value="Gcp-like_dom"/>
</dbReference>
<evidence type="ECO:0000313" key="3">
    <source>
        <dbReference type="EMBL" id="QDM44181.1"/>
    </source>
</evidence>
<dbReference type="PANTHER" id="PTHR11735:SF11">
    <property type="entry name" value="TRNA THREONYLCARBAMOYLADENOSINE BIOSYNTHESIS PROTEIN TSAB"/>
    <property type="match status" value="1"/>
</dbReference>
<dbReference type="EMBL" id="JAMDMM010000021">
    <property type="protein sequence ID" value="MCY9607809.1"/>
    <property type="molecule type" value="Genomic_DNA"/>
</dbReference>
<dbReference type="CDD" id="cd24032">
    <property type="entry name" value="ASKHA_NBD_TsaB"/>
    <property type="match status" value="1"/>
</dbReference>
<keyword evidence="2" id="KW-0012">Acyltransferase</keyword>
<organism evidence="3 4">
    <name type="scientific">Paenibacillus thiaminolyticus</name>
    <name type="common">Bacillus thiaminolyticus</name>
    <dbReference type="NCBI Taxonomy" id="49283"/>
    <lineage>
        <taxon>Bacteria</taxon>
        <taxon>Bacillati</taxon>
        <taxon>Bacillota</taxon>
        <taxon>Bacilli</taxon>
        <taxon>Bacillales</taxon>
        <taxon>Paenibacillaceae</taxon>
        <taxon>Paenibacillus</taxon>
    </lineage>
</organism>
<dbReference type="GeneID" id="76996747"/>
<dbReference type="PANTHER" id="PTHR11735">
    <property type="entry name" value="TRNA N6-ADENOSINE THREONYLCARBAMOYLTRANSFERASE"/>
    <property type="match status" value="1"/>
</dbReference>
<feature type="domain" description="Gcp-like" evidence="1">
    <location>
        <begin position="38"/>
        <end position="144"/>
    </location>
</feature>
<keyword evidence="5" id="KW-1185">Reference proteome</keyword>
<gene>
    <name evidence="3" type="primary">tsaB</name>
    <name evidence="3" type="ORF">FLT43_12310</name>
    <name evidence="2" type="ORF">M5W83_11705</name>
</gene>
<proteinExistence type="predicted"/>
<evidence type="ECO:0000313" key="4">
    <source>
        <dbReference type="Proteomes" id="UP000315377"/>
    </source>
</evidence>
<dbReference type="Proteomes" id="UP000315377">
    <property type="component" value="Chromosome"/>
</dbReference>
<keyword evidence="2" id="KW-0808">Transferase</keyword>
<dbReference type="Pfam" id="PF00814">
    <property type="entry name" value="TsaD"/>
    <property type="match status" value="1"/>
</dbReference>
<dbReference type="EC" id="2.3.1.234" evidence="2"/>
<dbReference type="RefSeq" id="WP_087444646.1">
    <property type="nucleotide sequence ID" value="NZ_CABMNB010000047.1"/>
</dbReference>
<dbReference type="Gene3D" id="3.30.420.40">
    <property type="match status" value="2"/>
</dbReference>
<name>A0AAP9J0V8_PANTH</name>
<dbReference type="InterPro" id="IPR022496">
    <property type="entry name" value="T6A_TsaB"/>
</dbReference>